<dbReference type="OrthoDB" id="4062651at2759"/>
<keyword evidence="5" id="KW-1185">Reference proteome</keyword>
<evidence type="ECO:0000313" key="4">
    <source>
        <dbReference type="EMBL" id="KAF0890128.1"/>
    </source>
</evidence>
<dbReference type="EMBL" id="SPHZ02000012">
    <property type="protein sequence ID" value="KAF0890128.1"/>
    <property type="molecule type" value="Genomic_DNA"/>
</dbReference>
<dbReference type="Proteomes" id="UP000479710">
    <property type="component" value="Unassembled WGS sequence"/>
</dbReference>
<dbReference type="InterPro" id="IPR025287">
    <property type="entry name" value="WAK_GUB"/>
</dbReference>
<keyword evidence="2" id="KW-0732">Signal</keyword>
<dbReference type="PANTHER" id="PTHR33491">
    <property type="entry name" value="OSJNBA0016N04.9 PROTEIN"/>
    <property type="match status" value="1"/>
</dbReference>
<evidence type="ECO:0000256" key="1">
    <source>
        <dbReference type="ARBA" id="ARBA00004167"/>
    </source>
</evidence>
<organism evidence="4 5">
    <name type="scientific">Oryza meyeriana var. granulata</name>
    <dbReference type="NCBI Taxonomy" id="110450"/>
    <lineage>
        <taxon>Eukaryota</taxon>
        <taxon>Viridiplantae</taxon>
        <taxon>Streptophyta</taxon>
        <taxon>Embryophyta</taxon>
        <taxon>Tracheophyta</taxon>
        <taxon>Spermatophyta</taxon>
        <taxon>Magnoliopsida</taxon>
        <taxon>Liliopsida</taxon>
        <taxon>Poales</taxon>
        <taxon>Poaceae</taxon>
        <taxon>BOP clade</taxon>
        <taxon>Oryzoideae</taxon>
        <taxon>Oryzeae</taxon>
        <taxon>Oryzinae</taxon>
        <taxon>Oryza</taxon>
        <taxon>Oryza meyeriana</taxon>
    </lineage>
</organism>
<comment type="subcellular location">
    <subcellularLocation>
        <location evidence="1">Membrane</location>
        <topology evidence="1">Single-pass membrane protein</topology>
    </subcellularLocation>
</comment>
<dbReference type="Pfam" id="PF13947">
    <property type="entry name" value="GUB_WAK_bind"/>
    <property type="match status" value="1"/>
</dbReference>
<gene>
    <name evidence="4" type="ORF">E2562_037930</name>
</gene>
<feature type="domain" description="Wall-associated receptor kinase galacturonan-binding" evidence="3">
    <location>
        <begin position="10"/>
        <end position="72"/>
    </location>
</feature>
<dbReference type="AlphaFoldDB" id="A0A6G1BQ18"/>
<sequence>MGGVMALPGCPNKCGDVAIPYPFGIGENCTATSLNSYFNLICSSTFHPPRPQIWEPEAYIEATDISLERGEMCVLRPVSHICFTSNTTSTKSSIVRYNLKRTPFLPSSSRSRFTVIGCNTLGLISGYGTAPSHKVWAFNPCFYSIVADVGWYSFKQKDLIGHLGFIKDRAQNGAPIIADWAIRNGSCREGKETPSGYACASANSYCTAVSNDPGYLCNCSEGYTRAILIFQMAAKV</sequence>
<name>A0A6G1BQ18_9ORYZ</name>
<reference evidence="4 5" key="1">
    <citation type="submission" date="2019-11" db="EMBL/GenBank/DDBJ databases">
        <title>Whole genome sequence of Oryza granulata.</title>
        <authorList>
            <person name="Li W."/>
        </authorList>
    </citation>
    <scope>NUCLEOTIDE SEQUENCE [LARGE SCALE GENOMIC DNA]</scope>
    <source>
        <strain evidence="5">cv. Menghai</strain>
        <tissue evidence="4">Leaf</tissue>
    </source>
</reference>
<comment type="caution">
    <text evidence="4">The sequence shown here is derived from an EMBL/GenBank/DDBJ whole genome shotgun (WGS) entry which is preliminary data.</text>
</comment>
<evidence type="ECO:0000259" key="3">
    <source>
        <dbReference type="Pfam" id="PF13947"/>
    </source>
</evidence>
<dbReference type="GO" id="GO:0030247">
    <property type="term" value="F:polysaccharide binding"/>
    <property type="evidence" value="ECO:0007669"/>
    <property type="project" value="InterPro"/>
</dbReference>
<evidence type="ECO:0000256" key="2">
    <source>
        <dbReference type="ARBA" id="ARBA00022729"/>
    </source>
</evidence>
<accession>A0A6G1BQ18</accession>
<evidence type="ECO:0000313" key="5">
    <source>
        <dbReference type="Proteomes" id="UP000479710"/>
    </source>
</evidence>
<dbReference type="GO" id="GO:0016020">
    <property type="term" value="C:membrane"/>
    <property type="evidence" value="ECO:0007669"/>
    <property type="project" value="UniProtKB-SubCell"/>
</dbReference>
<protein>
    <recommendedName>
        <fullName evidence="3">Wall-associated receptor kinase galacturonan-binding domain-containing protein</fullName>
    </recommendedName>
</protein>
<proteinExistence type="predicted"/>